<gene>
    <name evidence="1" type="ORF">P171DRAFT_185066</name>
</gene>
<reference evidence="1" key="1">
    <citation type="journal article" date="2020" name="Stud. Mycol.">
        <title>101 Dothideomycetes genomes: a test case for predicting lifestyles and emergence of pathogens.</title>
        <authorList>
            <person name="Haridas S."/>
            <person name="Albert R."/>
            <person name="Binder M."/>
            <person name="Bloem J."/>
            <person name="Labutti K."/>
            <person name="Salamov A."/>
            <person name="Andreopoulos B."/>
            <person name="Baker S."/>
            <person name="Barry K."/>
            <person name="Bills G."/>
            <person name="Bluhm B."/>
            <person name="Cannon C."/>
            <person name="Castanera R."/>
            <person name="Culley D."/>
            <person name="Daum C."/>
            <person name="Ezra D."/>
            <person name="Gonzalez J."/>
            <person name="Henrissat B."/>
            <person name="Kuo A."/>
            <person name="Liang C."/>
            <person name="Lipzen A."/>
            <person name="Lutzoni F."/>
            <person name="Magnuson J."/>
            <person name="Mondo S."/>
            <person name="Nolan M."/>
            <person name="Ohm R."/>
            <person name="Pangilinan J."/>
            <person name="Park H.-J."/>
            <person name="Ramirez L."/>
            <person name="Alfaro M."/>
            <person name="Sun H."/>
            <person name="Tritt A."/>
            <person name="Yoshinaga Y."/>
            <person name="Zwiers L.-H."/>
            <person name="Turgeon B."/>
            <person name="Goodwin S."/>
            <person name="Spatafora J."/>
            <person name="Crous P."/>
            <person name="Grigoriev I."/>
        </authorList>
    </citation>
    <scope>NUCLEOTIDE SEQUENCE</scope>
    <source>
        <strain evidence="1">CBS 690.94</strain>
    </source>
</reference>
<evidence type="ECO:0000313" key="1">
    <source>
        <dbReference type="EMBL" id="KAF2437203.1"/>
    </source>
</evidence>
<dbReference type="AlphaFoldDB" id="A0A9P4P5F0"/>
<accession>A0A9P4P5F0</accession>
<protein>
    <submittedName>
        <fullName evidence="1">Uncharacterized protein</fullName>
    </submittedName>
</protein>
<proteinExistence type="predicted"/>
<evidence type="ECO:0000313" key="2">
    <source>
        <dbReference type="Proteomes" id="UP000799764"/>
    </source>
</evidence>
<dbReference type="OrthoDB" id="3678388at2759"/>
<sequence length="121" mass="13570">MRDLLVEFAKSIIQLDDSLEILIHASDKGAFTDSLPSWVPEWTCKEEAAYCLFLKGDFTCPRESYSPGWGKAGAFFDSSATDQYCVALMAWGAFVNVLHLEVPKATTAHEQLKVFYTLDRP</sequence>
<keyword evidence="2" id="KW-1185">Reference proteome</keyword>
<comment type="caution">
    <text evidence="1">The sequence shown here is derived from an EMBL/GenBank/DDBJ whole genome shotgun (WGS) entry which is preliminary data.</text>
</comment>
<dbReference type="Proteomes" id="UP000799764">
    <property type="component" value="Unassembled WGS sequence"/>
</dbReference>
<organism evidence="1 2">
    <name type="scientific">Karstenula rhodostoma CBS 690.94</name>
    <dbReference type="NCBI Taxonomy" id="1392251"/>
    <lineage>
        <taxon>Eukaryota</taxon>
        <taxon>Fungi</taxon>
        <taxon>Dikarya</taxon>
        <taxon>Ascomycota</taxon>
        <taxon>Pezizomycotina</taxon>
        <taxon>Dothideomycetes</taxon>
        <taxon>Pleosporomycetidae</taxon>
        <taxon>Pleosporales</taxon>
        <taxon>Massarineae</taxon>
        <taxon>Didymosphaeriaceae</taxon>
        <taxon>Karstenula</taxon>
    </lineage>
</organism>
<name>A0A9P4P5F0_9PLEO</name>
<dbReference type="EMBL" id="MU001518">
    <property type="protein sequence ID" value="KAF2437203.1"/>
    <property type="molecule type" value="Genomic_DNA"/>
</dbReference>